<gene>
    <name evidence="2" type="ORF">SAMN04488122_3410</name>
</gene>
<dbReference type="PROSITE" id="PS51257">
    <property type="entry name" value="PROKAR_LIPOPROTEIN"/>
    <property type="match status" value="1"/>
</dbReference>
<organism evidence="2 3">
    <name type="scientific">Chitinophaga arvensicola</name>
    <dbReference type="NCBI Taxonomy" id="29529"/>
    <lineage>
        <taxon>Bacteria</taxon>
        <taxon>Pseudomonadati</taxon>
        <taxon>Bacteroidota</taxon>
        <taxon>Chitinophagia</taxon>
        <taxon>Chitinophagales</taxon>
        <taxon>Chitinophagaceae</taxon>
        <taxon>Chitinophaga</taxon>
    </lineage>
</organism>
<keyword evidence="1" id="KW-0812">Transmembrane</keyword>
<evidence type="ECO:0000256" key="1">
    <source>
        <dbReference type="SAM" id="Phobius"/>
    </source>
</evidence>
<keyword evidence="1" id="KW-1133">Transmembrane helix</keyword>
<feature type="transmembrane region" description="Helical" evidence="1">
    <location>
        <begin position="61"/>
        <end position="80"/>
    </location>
</feature>
<feature type="transmembrane region" description="Helical" evidence="1">
    <location>
        <begin position="106"/>
        <end position="131"/>
    </location>
</feature>
<protein>
    <submittedName>
        <fullName evidence="2">Uncharacterized protein</fullName>
    </submittedName>
</protein>
<keyword evidence="1" id="KW-0472">Membrane</keyword>
<dbReference type="EMBL" id="FOJG01000001">
    <property type="protein sequence ID" value="SEW45055.1"/>
    <property type="molecule type" value="Genomic_DNA"/>
</dbReference>
<keyword evidence="3" id="KW-1185">Reference proteome</keyword>
<dbReference type="Proteomes" id="UP000199310">
    <property type="component" value="Unassembled WGS sequence"/>
</dbReference>
<name>A0A1I0RUM2_9BACT</name>
<sequence length="132" mass="15685">MRRFYSYLIYKLYTWALNGSGYNTPIFNVIVTLACVHSFQLIFLMFIAFKCLPANTHLSGWLNYVAILAILFLISHYYVFYNKERWEGYVKEFENETPKQSLKGKIYVLSYLIGSTIGVIWLMYFMSVYLFK</sequence>
<accession>A0A1I0RUM2</accession>
<proteinExistence type="predicted"/>
<evidence type="ECO:0000313" key="3">
    <source>
        <dbReference type="Proteomes" id="UP000199310"/>
    </source>
</evidence>
<evidence type="ECO:0000313" key="2">
    <source>
        <dbReference type="EMBL" id="SEW45055.1"/>
    </source>
</evidence>
<reference evidence="3" key="1">
    <citation type="submission" date="2016-10" db="EMBL/GenBank/DDBJ databases">
        <authorList>
            <person name="Varghese N."/>
            <person name="Submissions S."/>
        </authorList>
    </citation>
    <scope>NUCLEOTIDE SEQUENCE [LARGE SCALE GENOMIC DNA]</scope>
    <source>
        <strain evidence="3">DSM 3695</strain>
    </source>
</reference>
<dbReference type="AlphaFoldDB" id="A0A1I0RUM2"/>
<feature type="transmembrane region" description="Helical" evidence="1">
    <location>
        <begin position="26"/>
        <end position="49"/>
    </location>
</feature>